<dbReference type="HOGENOM" id="CLU_425296_0_0_1"/>
<reference evidence="2 3" key="1">
    <citation type="journal article" date="1998" name="Science">
        <title>Genome sequence of the nematode C. elegans: a platform for investigating biology.</title>
        <authorList>
            <consortium name="The C. elegans sequencing consortium"/>
            <person name="Sulson J.E."/>
            <person name="Waterston R."/>
        </authorList>
    </citation>
    <scope>NUCLEOTIDE SEQUENCE [LARGE SCALE GENOMIC DNA]</scope>
    <source>
        <strain evidence="2 3">Bristol N2</strain>
    </source>
</reference>
<dbReference type="Bgee" id="WBGene00018310">
    <property type="expression patterns" value="Expressed in material anatomical entity and 2 other cell types or tissues"/>
</dbReference>
<gene>
    <name evidence="2" type="ORF">CELE_F41G4.7</name>
    <name evidence="2 4" type="ORF">F41G4.7</name>
</gene>
<proteinExistence type="predicted"/>
<evidence type="ECO:0000313" key="4">
    <source>
        <dbReference type="WormBase" id="F41G4.7"/>
    </source>
</evidence>
<evidence type="ECO:0000313" key="3">
    <source>
        <dbReference type="Proteomes" id="UP000001940"/>
    </source>
</evidence>
<feature type="region of interest" description="Disordered" evidence="1">
    <location>
        <begin position="53"/>
        <end position="76"/>
    </location>
</feature>
<dbReference type="STRING" id="6239.F41G4.7.1"/>
<protein>
    <submittedName>
        <fullName evidence="2">Uncharacterized protein</fullName>
    </submittedName>
</protein>
<dbReference type="SMR" id="Q8WTN3"/>
<name>Q8WTN3_CAEEL</name>
<keyword evidence="3" id="KW-1185">Reference proteome</keyword>
<dbReference type="Proteomes" id="UP000001940">
    <property type="component" value="Chromosome X"/>
</dbReference>
<dbReference type="AGR" id="WB:WBGene00018310"/>
<feature type="region of interest" description="Disordered" evidence="1">
    <location>
        <begin position="147"/>
        <end position="170"/>
    </location>
</feature>
<dbReference type="PaxDb" id="6239-F41G4.7"/>
<evidence type="ECO:0000313" key="2">
    <source>
        <dbReference type="EMBL" id="CCD71062.2"/>
    </source>
</evidence>
<accession>Q8WTN3</accession>
<evidence type="ECO:0000256" key="1">
    <source>
        <dbReference type="SAM" id="MobiDB-lite"/>
    </source>
</evidence>
<feature type="compositionally biased region" description="Basic and acidic residues" evidence="1">
    <location>
        <begin position="59"/>
        <end position="76"/>
    </location>
</feature>
<dbReference type="InParanoid" id="Q8WTN3"/>
<organism evidence="2 3">
    <name type="scientific">Caenorhabditis elegans</name>
    <dbReference type="NCBI Taxonomy" id="6239"/>
    <lineage>
        <taxon>Eukaryota</taxon>
        <taxon>Metazoa</taxon>
        <taxon>Ecdysozoa</taxon>
        <taxon>Nematoda</taxon>
        <taxon>Chromadorea</taxon>
        <taxon>Rhabditida</taxon>
        <taxon>Rhabditina</taxon>
        <taxon>Rhabditomorpha</taxon>
        <taxon>Rhabditoidea</taxon>
        <taxon>Rhabditidae</taxon>
        <taxon>Peloderinae</taxon>
        <taxon>Caenorhabditis</taxon>
    </lineage>
</organism>
<dbReference type="WormBase" id="F41G4.7">
    <property type="protein sequence ID" value="CE53138"/>
    <property type="gene ID" value="WBGene00018310"/>
</dbReference>
<dbReference type="UCSC" id="F41G4.7">
    <property type="organism name" value="c. elegans"/>
</dbReference>
<dbReference type="EMBL" id="BX284606">
    <property type="protein sequence ID" value="CCD71062.2"/>
    <property type="molecule type" value="Genomic_DNA"/>
</dbReference>
<feature type="region of interest" description="Disordered" evidence="1">
    <location>
        <begin position="1"/>
        <end position="33"/>
    </location>
</feature>
<dbReference type="AlphaFoldDB" id="Q8WTN3"/>
<sequence length="403" mass="44752">MPNKSTDDDNSPLPCSCPASRSSGDDRAPTPASIISLQRQALAAVLDARLRMSAEQADDEQRQSADRRAQDHRESFRRLHEEASSFADFFTNARLPAMRTFSPEAARSSSNSSDRNPRMDQDFELAMELACEEMSAIHARAQLPMNYEASHPPEQPSSESDEDKSVSSAGSGSITTAAVLANVVAPLEATVARIRAQINTIGNRVDELFKQQAHISRQLNLILESGPRPFKRIIINLWAQFKESDSQPKQITAFVTIHYQHSEMAALFKKTEETTFHREGDVVEQAPYIAGAVTAKRKEIARAAHALQGPVAQITASVDQHFIRVGAEPEMPRPIWTSTRLTASSLRYSGNITTEFRRKLVKLLRTDSFRDTQWITILPLYPPDEEAAHDEAEAVEDVGEVSD</sequence>